<feature type="compositionally biased region" description="Low complexity" evidence="4">
    <location>
        <begin position="100"/>
        <end position="132"/>
    </location>
</feature>
<dbReference type="SUPFAM" id="SSF47473">
    <property type="entry name" value="EF-hand"/>
    <property type="match status" value="1"/>
</dbReference>
<feature type="region of interest" description="Disordered" evidence="4">
    <location>
        <begin position="54"/>
        <end position="136"/>
    </location>
</feature>
<dbReference type="InterPro" id="IPR002048">
    <property type="entry name" value="EF_hand_dom"/>
</dbReference>
<gene>
    <name evidence="6" type="ORF">SEVIR_3G267801v2</name>
</gene>
<dbReference type="Gramene" id="TKW27604">
    <property type="protein sequence ID" value="TKW27604"/>
    <property type="gene ID" value="SEVIR_3G267801v2"/>
</dbReference>
<name>A0A4U6VGN1_SETVI</name>
<dbReference type="PROSITE" id="PS50222">
    <property type="entry name" value="EF_HAND_2"/>
    <property type="match status" value="4"/>
</dbReference>
<feature type="domain" description="EF-hand" evidence="5">
    <location>
        <begin position="207"/>
        <end position="242"/>
    </location>
</feature>
<sequence length="284" mass="30184">MESNRRNRVRSPGSRIPAYKSPRASASAFPSIIGEQQLRSYECFLASRHRNKQGINRHQRHLSSSFPARATPTPGTSAMGKVRSFFSRSGKRAGGGGSFRAGTSSSPRSSSAAASAPPSSSSPSPRNAAGAPREQDEMERIFRKFDADGDGQISRSELAALFESVGHAATDDEVSRMMEEADADGDGCISLPEFAALVRSADADAAAVEEDLRHAFMVFDADGNGLITPAELARVLRGIGEAATVAQCRRMIQGVDKNGDGLVSFDEFKLMMAAGGSFGRIAYS</sequence>
<dbReference type="FunFam" id="1.10.238.10:FF:000003">
    <property type="entry name" value="Calmodulin A"/>
    <property type="match status" value="1"/>
</dbReference>
<keyword evidence="3" id="KW-0106">Calcium</keyword>
<keyword evidence="7" id="KW-1185">Reference proteome</keyword>
<feature type="domain" description="EF-hand" evidence="5">
    <location>
        <begin position="169"/>
        <end position="204"/>
    </location>
</feature>
<dbReference type="PROSITE" id="PS00018">
    <property type="entry name" value="EF_HAND_1"/>
    <property type="match status" value="4"/>
</dbReference>
<accession>A0A4U6VGN1</accession>
<evidence type="ECO:0000256" key="4">
    <source>
        <dbReference type="SAM" id="MobiDB-lite"/>
    </source>
</evidence>
<organism evidence="6 7">
    <name type="scientific">Setaria viridis</name>
    <name type="common">Green bristlegrass</name>
    <name type="synonym">Setaria italica subsp. viridis</name>
    <dbReference type="NCBI Taxonomy" id="4556"/>
    <lineage>
        <taxon>Eukaryota</taxon>
        <taxon>Viridiplantae</taxon>
        <taxon>Streptophyta</taxon>
        <taxon>Embryophyta</taxon>
        <taxon>Tracheophyta</taxon>
        <taxon>Spermatophyta</taxon>
        <taxon>Magnoliopsida</taxon>
        <taxon>Liliopsida</taxon>
        <taxon>Poales</taxon>
        <taxon>Poaceae</taxon>
        <taxon>PACMAD clade</taxon>
        <taxon>Panicoideae</taxon>
        <taxon>Panicodae</taxon>
        <taxon>Paniceae</taxon>
        <taxon>Cenchrinae</taxon>
        <taxon>Setaria</taxon>
    </lineage>
</organism>
<dbReference type="OMA" id="YECFLAS"/>
<dbReference type="SMART" id="SM00054">
    <property type="entry name" value="EFh"/>
    <property type="match status" value="4"/>
</dbReference>
<evidence type="ECO:0000256" key="3">
    <source>
        <dbReference type="ARBA" id="ARBA00022837"/>
    </source>
</evidence>
<keyword evidence="1" id="KW-0479">Metal-binding</keyword>
<feature type="domain" description="EF-hand" evidence="5">
    <location>
        <begin position="133"/>
        <end position="168"/>
    </location>
</feature>
<dbReference type="Pfam" id="PF13499">
    <property type="entry name" value="EF-hand_7"/>
    <property type="match status" value="2"/>
</dbReference>
<reference evidence="6" key="1">
    <citation type="submission" date="2019-03" db="EMBL/GenBank/DDBJ databases">
        <title>WGS assembly of Setaria viridis.</title>
        <authorList>
            <person name="Huang P."/>
            <person name="Jenkins J."/>
            <person name="Grimwood J."/>
            <person name="Barry K."/>
            <person name="Healey A."/>
            <person name="Mamidi S."/>
            <person name="Sreedasyam A."/>
            <person name="Shu S."/>
            <person name="Feldman M."/>
            <person name="Wu J."/>
            <person name="Yu Y."/>
            <person name="Chen C."/>
            <person name="Johnson J."/>
            <person name="Rokhsar D."/>
            <person name="Baxter I."/>
            <person name="Schmutz J."/>
            <person name="Brutnell T."/>
            <person name="Kellogg E."/>
        </authorList>
    </citation>
    <scope>NUCLEOTIDE SEQUENCE [LARGE SCALE GENOMIC DNA]</scope>
</reference>
<dbReference type="InterPro" id="IPR011992">
    <property type="entry name" value="EF-hand-dom_pair"/>
</dbReference>
<dbReference type="Proteomes" id="UP000298652">
    <property type="component" value="Chromosome 3"/>
</dbReference>
<evidence type="ECO:0000259" key="5">
    <source>
        <dbReference type="PROSITE" id="PS50222"/>
    </source>
</evidence>
<dbReference type="PANTHER" id="PTHR10891">
    <property type="entry name" value="EF-HAND CALCIUM-BINDING DOMAIN CONTAINING PROTEIN"/>
    <property type="match status" value="1"/>
</dbReference>
<evidence type="ECO:0000256" key="2">
    <source>
        <dbReference type="ARBA" id="ARBA00022737"/>
    </source>
</evidence>
<evidence type="ECO:0000313" key="7">
    <source>
        <dbReference type="Proteomes" id="UP000298652"/>
    </source>
</evidence>
<dbReference type="GO" id="GO:0005509">
    <property type="term" value="F:calcium ion binding"/>
    <property type="evidence" value="ECO:0007669"/>
    <property type="project" value="InterPro"/>
</dbReference>
<feature type="domain" description="EF-hand" evidence="5">
    <location>
        <begin position="243"/>
        <end position="278"/>
    </location>
</feature>
<dbReference type="InterPro" id="IPR018247">
    <property type="entry name" value="EF_Hand_1_Ca_BS"/>
</dbReference>
<dbReference type="Gene3D" id="1.10.238.10">
    <property type="entry name" value="EF-hand"/>
    <property type="match status" value="2"/>
</dbReference>
<feature type="region of interest" description="Disordered" evidence="4">
    <location>
        <begin position="1"/>
        <end position="27"/>
    </location>
</feature>
<proteinExistence type="predicted"/>
<dbReference type="AlphaFoldDB" id="A0A4U6VGN1"/>
<dbReference type="InterPro" id="IPR039647">
    <property type="entry name" value="EF_hand_pair_protein_CML-like"/>
</dbReference>
<evidence type="ECO:0000313" key="6">
    <source>
        <dbReference type="EMBL" id="TKW27604.1"/>
    </source>
</evidence>
<dbReference type="CDD" id="cd00051">
    <property type="entry name" value="EFh"/>
    <property type="match status" value="2"/>
</dbReference>
<evidence type="ECO:0000256" key="1">
    <source>
        <dbReference type="ARBA" id="ARBA00022723"/>
    </source>
</evidence>
<dbReference type="EMBL" id="CM016554">
    <property type="protein sequence ID" value="TKW27604.1"/>
    <property type="molecule type" value="Genomic_DNA"/>
</dbReference>
<protein>
    <recommendedName>
        <fullName evidence="5">EF-hand domain-containing protein</fullName>
    </recommendedName>
</protein>
<keyword evidence="2" id="KW-0677">Repeat</keyword>